<dbReference type="Pfam" id="PF02801">
    <property type="entry name" value="Ketoacyl-synt_C"/>
    <property type="match status" value="1"/>
</dbReference>
<dbReference type="EMBL" id="JAJATW010000008">
    <property type="protein sequence ID" value="MCB5161603.1"/>
    <property type="molecule type" value="Genomic_DNA"/>
</dbReference>
<dbReference type="PROSITE" id="PS52004">
    <property type="entry name" value="KS3_2"/>
    <property type="match status" value="1"/>
</dbReference>
<evidence type="ECO:0000256" key="1">
    <source>
        <dbReference type="ARBA" id="ARBA00005194"/>
    </source>
</evidence>
<proteinExistence type="inferred from homology"/>
<dbReference type="CDD" id="cd00828">
    <property type="entry name" value="elong_cond_enzymes"/>
    <property type="match status" value="1"/>
</dbReference>
<evidence type="ECO:0000313" key="7">
    <source>
        <dbReference type="Proteomes" id="UP001139095"/>
    </source>
</evidence>
<dbReference type="Pfam" id="PF00109">
    <property type="entry name" value="ketoacyl-synt"/>
    <property type="match status" value="1"/>
</dbReference>
<evidence type="ECO:0000313" key="6">
    <source>
        <dbReference type="EMBL" id="MCB5161603.1"/>
    </source>
</evidence>
<dbReference type="SMART" id="SM00825">
    <property type="entry name" value="PKS_KS"/>
    <property type="match status" value="1"/>
</dbReference>
<comment type="caution">
    <text evidence="6">The sequence shown here is derived from an EMBL/GenBank/DDBJ whole genome shotgun (WGS) entry which is preliminary data.</text>
</comment>
<dbReference type="InterPro" id="IPR016039">
    <property type="entry name" value="Thiolase-like"/>
</dbReference>
<dbReference type="InterPro" id="IPR014030">
    <property type="entry name" value="Ketoacyl_synth_N"/>
</dbReference>
<reference evidence="6" key="1">
    <citation type="submission" date="2021-10" db="EMBL/GenBank/DDBJ databases">
        <title>Marinomonas pontica sp. nov., isolated from the Black Sea.</title>
        <authorList>
            <person name="Zhao L.-H."/>
            <person name="Xue J.-H."/>
        </authorList>
    </citation>
    <scope>NUCLEOTIDE SEQUENCE</scope>
    <source>
        <strain evidence="6">E8</strain>
    </source>
</reference>
<dbReference type="Proteomes" id="UP001139095">
    <property type="component" value="Unassembled WGS sequence"/>
</dbReference>
<dbReference type="InterPro" id="IPR014031">
    <property type="entry name" value="Ketoacyl_synth_C"/>
</dbReference>
<feature type="domain" description="Ketosynthase family 3 (KS3)" evidence="5">
    <location>
        <begin position="1"/>
        <end position="551"/>
    </location>
</feature>
<keyword evidence="3 4" id="KW-0808">Transferase</keyword>
<dbReference type="InterPro" id="IPR020841">
    <property type="entry name" value="PKS_Beta-ketoAc_synthase_dom"/>
</dbReference>
<accession>A0A9X1IPM7</accession>
<dbReference type="GO" id="GO:0005829">
    <property type="term" value="C:cytosol"/>
    <property type="evidence" value="ECO:0007669"/>
    <property type="project" value="TreeGrafter"/>
</dbReference>
<keyword evidence="7" id="KW-1185">Reference proteome</keyword>
<dbReference type="RefSeq" id="WP_226753978.1">
    <property type="nucleotide sequence ID" value="NZ_JAJATW010000008.1"/>
</dbReference>
<evidence type="ECO:0000256" key="4">
    <source>
        <dbReference type="RuleBase" id="RU003694"/>
    </source>
</evidence>
<comment type="similarity">
    <text evidence="2 4">Belongs to the thiolase-like superfamily. Beta-ketoacyl-ACP synthases family.</text>
</comment>
<organism evidence="6 7">
    <name type="scientific">Marinomonas algarum</name>
    <dbReference type="NCBI Taxonomy" id="2883105"/>
    <lineage>
        <taxon>Bacteria</taxon>
        <taxon>Pseudomonadati</taxon>
        <taxon>Pseudomonadota</taxon>
        <taxon>Gammaproteobacteria</taxon>
        <taxon>Oceanospirillales</taxon>
        <taxon>Oceanospirillaceae</taxon>
        <taxon>Marinomonas</taxon>
    </lineage>
</organism>
<dbReference type="InterPro" id="IPR047224">
    <property type="entry name" value="FAS_alpha_su_C"/>
</dbReference>
<dbReference type="AlphaFoldDB" id="A0A9X1IPM7"/>
<evidence type="ECO:0000256" key="2">
    <source>
        <dbReference type="ARBA" id="ARBA00008467"/>
    </source>
</evidence>
<dbReference type="GO" id="GO:0004315">
    <property type="term" value="F:3-oxoacyl-[acyl-carrier-protein] synthase activity"/>
    <property type="evidence" value="ECO:0007669"/>
    <property type="project" value="TreeGrafter"/>
</dbReference>
<evidence type="ECO:0000259" key="5">
    <source>
        <dbReference type="PROSITE" id="PS52004"/>
    </source>
</evidence>
<protein>
    <submittedName>
        <fullName evidence="6">Beta-ketoacyl synthase</fullName>
    </submittedName>
</protein>
<dbReference type="SUPFAM" id="SSF53901">
    <property type="entry name" value="Thiolase-like"/>
    <property type="match status" value="2"/>
</dbReference>
<name>A0A9X1IPM7_9GAMM</name>
<dbReference type="Gene3D" id="3.40.47.10">
    <property type="match status" value="1"/>
</dbReference>
<gene>
    <name evidence="6" type="ORF">LG368_06775</name>
</gene>
<dbReference type="PANTHER" id="PTHR11712">
    <property type="entry name" value="POLYKETIDE SYNTHASE-RELATED"/>
    <property type="match status" value="1"/>
</dbReference>
<evidence type="ECO:0000256" key="3">
    <source>
        <dbReference type="ARBA" id="ARBA00022679"/>
    </source>
</evidence>
<dbReference type="InterPro" id="IPR000794">
    <property type="entry name" value="Beta-ketoacyl_synthase"/>
</dbReference>
<sequence length="639" mass="69043">MARLPVIVGFGGINSAGRTSSHQAYRRIVLDLLPSSIQQDVLLDLATITNMAEYKNGLWHTPSGESLDAPALIDSIGESLLARTLIRRIHPELFDVDHVVLHKSATLHADEGEEQLSFTVKTRSLPKDRPTNWHVSDVSDTLSKVVVEGSLETFIKDTRPLSVKAAGQLPTGFDPSKLYQSRNHPRGLQMTVYGASDAIKSSGIDWEVIRSKVAPDQMAVYAANSIGQMDDLGFGGMLKSALIGKRTTSKHLPLGYAQMPADFVNAYLLGSVGNVGTSIGACATYFFNLEKAVDGIKSGKFRVAMVGGSDAPITPEVIEGFRTMGALAEDTALLALDQLTNQAEPDHTRSCRPFGQNCGFTIGESSQWTLLMDDALAIELGAQIFGAVPAVFSYADGHKKSISAPGIGNYLTMGKAMAYLRNIIGQEGLAERTFIQAHGTSTPQNRITESHVLSKTATSFGVKAMPVVAMKAFLGHSQGTAGGDQLHLSLGVWQDGILPGITTSHAVADDVYQEGLKFQLKHQDYGKEHFAAALLNSKGFGGNNATAVLLSPQQAMTMLEKRYTPEQMNEYQAKKVGVMAEAESYNQAMIRGETLPVYKFGFNVLGGEELTITDKEIHLPGYDLPVDMVMENDFQDLSE</sequence>
<comment type="pathway">
    <text evidence="1">Lipid metabolism; fatty acid biosynthesis.</text>
</comment>
<dbReference type="PANTHER" id="PTHR11712:SF336">
    <property type="entry name" value="3-OXOACYL-[ACYL-CARRIER-PROTEIN] SYNTHASE, MITOCHONDRIAL"/>
    <property type="match status" value="1"/>
</dbReference>
<dbReference type="GO" id="GO:0006633">
    <property type="term" value="P:fatty acid biosynthetic process"/>
    <property type="evidence" value="ECO:0007669"/>
    <property type="project" value="TreeGrafter"/>
</dbReference>